<feature type="compositionally biased region" description="Pro residues" evidence="1">
    <location>
        <begin position="134"/>
        <end position="149"/>
    </location>
</feature>
<dbReference type="OrthoDB" id="10443921at2759"/>
<feature type="compositionally biased region" description="Low complexity" evidence="1">
    <location>
        <begin position="124"/>
        <end position="133"/>
    </location>
</feature>
<evidence type="ECO:0000256" key="1">
    <source>
        <dbReference type="SAM" id="MobiDB-lite"/>
    </source>
</evidence>
<organism evidence="2 3">
    <name type="scientific">Puccinia coronata f. sp. avenae</name>
    <dbReference type="NCBI Taxonomy" id="200324"/>
    <lineage>
        <taxon>Eukaryota</taxon>
        <taxon>Fungi</taxon>
        <taxon>Dikarya</taxon>
        <taxon>Basidiomycota</taxon>
        <taxon>Pucciniomycotina</taxon>
        <taxon>Pucciniomycetes</taxon>
        <taxon>Pucciniales</taxon>
        <taxon>Pucciniaceae</taxon>
        <taxon>Puccinia</taxon>
    </lineage>
</organism>
<dbReference type="AlphaFoldDB" id="A0A2N5V1C5"/>
<dbReference type="EMBL" id="PGCJ01000143">
    <property type="protein sequence ID" value="PLW43798.1"/>
    <property type="molecule type" value="Genomic_DNA"/>
</dbReference>
<feature type="region of interest" description="Disordered" evidence="1">
    <location>
        <begin position="124"/>
        <end position="172"/>
    </location>
</feature>
<reference evidence="2 3" key="1">
    <citation type="submission" date="2017-11" db="EMBL/GenBank/DDBJ databases">
        <title>De novo assembly and phasing of dikaryotic genomes from two isolates of Puccinia coronata f. sp. avenae, the causal agent of oat crown rust.</title>
        <authorList>
            <person name="Miller M.E."/>
            <person name="Zhang Y."/>
            <person name="Omidvar V."/>
            <person name="Sperschneider J."/>
            <person name="Schwessinger B."/>
            <person name="Raley C."/>
            <person name="Palmer J.M."/>
            <person name="Garnica D."/>
            <person name="Upadhyaya N."/>
            <person name="Rathjen J."/>
            <person name="Taylor J.M."/>
            <person name="Park R.F."/>
            <person name="Dodds P.N."/>
            <person name="Hirsch C.D."/>
            <person name="Kianian S.F."/>
            <person name="Figueroa M."/>
        </authorList>
    </citation>
    <scope>NUCLEOTIDE SEQUENCE [LARGE SCALE GENOMIC DNA]</scope>
    <source>
        <strain evidence="2">12NC29</strain>
    </source>
</reference>
<keyword evidence="3" id="KW-1185">Reference proteome</keyword>
<evidence type="ECO:0000313" key="2">
    <source>
        <dbReference type="EMBL" id="PLW43798.1"/>
    </source>
</evidence>
<proteinExistence type="predicted"/>
<dbReference type="Proteomes" id="UP000235388">
    <property type="component" value="Unassembled WGS sequence"/>
</dbReference>
<feature type="region of interest" description="Disordered" evidence="1">
    <location>
        <begin position="191"/>
        <end position="228"/>
    </location>
</feature>
<name>A0A2N5V1C5_9BASI</name>
<gene>
    <name evidence="2" type="ORF">PCANC_18365</name>
</gene>
<protein>
    <submittedName>
        <fullName evidence="2">Uncharacterized protein</fullName>
    </submittedName>
</protein>
<evidence type="ECO:0000313" key="3">
    <source>
        <dbReference type="Proteomes" id="UP000235388"/>
    </source>
</evidence>
<sequence>MDYDPKALWDSIVSHFAAKTVENSANALDRLFNSQFLEGEMEGSVTSFCAAFRRVVEVRSKFDRKSLEAVAVVFALKRLPASFLVFRQLQFASFKDDDIKFDNFLTELEVELRRQAEAQLQQASAARALAVSQPPVPQHPTPSPAPAPAPSASNKRRGRRPPPCANGIHDPTCTSHTKENCWHLYPHKEMQTGPSGQPTSFPYPVAVRPQPFIDPTSLNLHHQQNQLN</sequence>
<accession>A0A2N5V1C5</accession>
<feature type="compositionally biased region" description="Polar residues" evidence="1">
    <location>
        <begin position="216"/>
        <end position="228"/>
    </location>
</feature>
<comment type="caution">
    <text evidence="2">The sequence shown here is derived from an EMBL/GenBank/DDBJ whole genome shotgun (WGS) entry which is preliminary data.</text>
</comment>